<proteinExistence type="predicted"/>
<gene>
    <name evidence="2" type="ORF">GCM10009755_21610</name>
</gene>
<reference evidence="3" key="1">
    <citation type="journal article" date="2019" name="Int. J. Syst. Evol. Microbiol.">
        <title>The Global Catalogue of Microorganisms (GCM) 10K type strain sequencing project: providing services to taxonomists for standard genome sequencing and annotation.</title>
        <authorList>
            <consortium name="The Broad Institute Genomics Platform"/>
            <consortium name="The Broad Institute Genome Sequencing Center for Infectious Disease"/>
            <person name="Wu L."/>
            <person name="Ma J."/>
        </authorList>
    </citation>
    <scope>NUCLEOTIDE SEQUENCE [LARGE SCALE GENOMIC DNA]</scope>
    <source>
        <strain evidence="3">JCM 14546</strain>
    </source>
</reference>
<organism evidence="2 3">
    <name type="scientific">Brevibacterium samyangense</name>
    <dbReference type="NCBI Taxonomy" id="366888"/>
    <lineage>
        <taxon>Bacteria</taxon>
        <taxon>Bacillati</taxon>
        <taxon>Actinomycetota</taxon>
        <taxon>Actinomycetes</taxon>
        <taxon>Micrococcales</taxon>
        <taxon>Brevibacteriaceae</taxon>
        <taxon>Brevibacterium</taxon>
    </lineage>
</organism>
<feature type="region of interest" description="Disordered" evidence="1">
    <location>
        <begin position="96"/>
        <end position="121"/>
    </location>
</feature>
<feature type="region of interest" description="Disordered" evidence="1">
    <location>
        <begin position="1"/>
        <end position="25"/>
    </location>
</feature>
<feature type="compositionally biased region" description="Low complexity" evidence="1">
    <location>
        <begin position="57"/>
        <end position="77"/>
    </location>
</feature>
<sequence length="121" mass="12028">MTHSHLSAREHSAREPRGPRPFVHRPGVPLASLAAVLSLMALTACGGGQEGGEEQDQPAGASAVDTATADTAAGGTVEPSTPPLDAQALEATVTGAGFTPDADDGEALTTEGTQELVDAVG</sequence>
<dbReference type="Proteomes" id="UP001500755">
    <property type="component" value="Unassembled WGS sequence"/>
</dbReference>
<evidence type="ECO:0000313" key="2">
    <source>
        <dbReference type="EMBL" id="GAA2010232.1"/>
    </source>
</evidence>
<feature type="compositionally biased region" description="Basic and acidic residues" evidence="1">
    <location>
        <begin position="7"/>
        <end position="18"/>
    </location>
</feature>
<keyword evidence="3" id="KW-1185">Reference proteome</keyword>
<dbReference type="EMBL" id="BAAANO010000020">
    <property type="protein sequence ID" value="GAA2010232.1"/>
    <property type="molecule type" value="Genomic_DNA"/>
</dbReference>
<protein>
    <submittedName>
        <fullName evidence="2">Uncharacterized protein</fullName>
    </submittedName>
</protein>
<feature type="region of interest" description="Disordered" evidence="1">
    <location>
        <begin position="45"/>
        <end position="83"/>
    </location>
</feature>
<name>A0ABP5EZA3_9MICO</name>
<dbReference type="RefSeq" id="WP_344309597.1">
    <property type="nucleotide sequence ID" value="NZ_BAAANO010000020.1"/>
</dbReference>
<evidence type="ECO:0000313" key="3">
    <source>
        <dbReference type="Proteomes" id="UP001500755"/>
    </source>
</evidence>
<comment type="caution">
    <text evidence="2">The sequence shown here is derived from an EMBL/GenBank/DDBJ whole genome shotgun (WGS) entry which is preliminary data.</text>
</comment>
<accession>A0ABP5EZA3</accession>
<evidence type="ECO:0000256" key="1">
    <source>
        <dbReference type="SAM" id="MobiDB-lite"/>
    </source>
</evidence>